<comment type="caution">
    <text evidence="12">The sequence shown here is derived from an EMBL/GenBank/DDBJ whole genome shotgun (WGS) entry which is preliminary data.</text>
</comment>
<dbReference type="EMBL" id="JAYKXP010000011">
    <property type="protein sequence ID" value="KAK7052980.1"/>
    <property type="molecule type" value="Genomic_DNA"/>
</dbReference>
<evidence type="ECO:0000313" key="13">
    <source>
        <dbReference type="Proteomes" id="UP001383192"/>
    </source>
</evidence>
<dbReference type="PROSITE" id="PS00086">
    <property type="entry name" value="CYTOCHROME_P450"/>
    <property type="match status" value="1"/>
</dbReference>
<keyword evidence="4 9" id="KW-0349">Heme</keyword>
<evidence type="ECO:0000256" key="2">
    <source>
        <dbReference type="ARBA" id="ARBA00005179"/>
    </source>
</evidence>
<feature type="transmembrane region" description="Helical" evidence="11">
    <location>
        <begin position="161"/>
        <end position="186"/>
    </location>
</feature>
<dbReference type="PRINTS" id="PR00463">
    <property type="entry name" value="EP450I"/>
</dbReference>
<dbReference type="InterPro" id="IPR002401">
    <property type="entry name" value="Cyt_P450_E_grp-I"/>
</dbReference>
<keyword evidence="11" id="KW-1133">Transmembrane helix</keyword>
<evidence type="ECO:0000256" key="9">
    <source>
        <dbReference type="PIRSR" id="PIRSR602401-1"/>
    </source>
</evidence>
<keyword evidence="11" id="KW-0472">Membrane</keyword>
<dbReference type="Pfam" id="PF00067">
    <property type="entry name" value="p450"/>
    <property type="match status" value="1"/>
</dbReference>
<feature type="binding site" description="axial binding residue" evidence="9">
    <location>
        <position position="310"/>
    </location>
    <ligand>
        <name>heme</name>
        <dbReference type="ChEBI" id="CHEBI:30413"/>
    </ligand>
    <ligandPart>
        <name>Fe</name>
        <dbReference type="ChEBI" id="CHEBI:18248"/>
    </ligandPart>
</feature>
<keyword evidence="8 10" id="KW-0503">Monooxygenase</keyword>
<dbReference type="SUPFAM" id="SSF48264">
    <property type="entry name" value="Cytochrome P450"/>
    <property type="match status" value="1"/>
</dbReference>
<accession>A0AAW0DME9</accession>
<dbReference type="GO" id="GO:0020037">
    <property type="term" value="F:heme binding"/>
    <property type="evidence" value="ECO:0007669"/>
    <property type="project" value="InterPro"/>
</dbReference>
<keyword evidence="13" id="KW-1185">Reference proteome</keyword>
<dbReference type="PRINTS" id="PR00385">
    <property type="entry name" value="P450"/>
</dbReference>
<comment type="pathway">
    <text evidence="2">Secondary metabolite biosynthesis.</text>
</comment>
<dbReference type="InterPro" id="IPR050364">
    <property type="entry name" value="Cytochrome_P450_fung"/>
</dbReference>
<name>A0AAW0DME9_9AGAR</name>
<evidence type="ECO:0000256" key="4">
    <source>
        <dbReference type="ARBA" id="ARBA00022617"/>
    </source>
</evidence>
<evidence type="ECO:0000256" key="5">
    <source>
        <dbReference type="ARBA" id="ARBA00022723"/>
    </source>
</evidence>
<dbReference type="PANTHER" id="PTHR46300">
    <property type="entry name" value="P450, PUTATIVE (EUROFUNG)-RELATED-RELATED"/>
    <property type="match status" value="1"/>
</dbReference>
<evidence type="ECO:0000256" key="6">
    <source>
        <dbReference type="ARBA" id="ARBA00023002"/>
    </source>
</evidence>
<dbReference type="Gene3D" id="1.10.630.10">
    <property type="entry name" value="Cytochrome P450"/>
    <property type="match status" value="1"/>
</dbReference>
<evidence type="ECO:0000256" key="7">
    <source>
        <dbReference type="ARBA" id="ARBA00023004"/>
    </source>
</evidence>
<comment type="similarity">
    <text evidence="3 10">Belongs to the cytochrome P450 family.</text>
</comment>
<proteinExistence type="inferred from homology"/>
<keyword evidence="11" id="KW-0812">Transmembrane</keyword>
<dbReference type="Proteomes" id="UP001383192">
    <property type="component" value="Unassembled WGS sequence"/>
</dbReference>
<organism evidence="12 13">
    <name type="scientific">Paramarasmius palmivorus</name>
    <dbReference type="NCBI Taxonomy" id="297713"/>
    <lineage>
        <taxon>Eukaryota</taxon>
        <taxon>Fungi</taxon>
        <taxon>Dikarya</taxon>
        <taxon>Basidiomycota</taxon>
        <taxon>Agaricomycotina</taxon>
        <taxon>Agaricomycetes</taxon>
        <taxon>Agaricomycetidae</taxon>
        <taxon>Agaricales</taxon>
        <taxon>Marasmiineae</taxon>
        <taxon>Marasmiaceae</taxon>
        <taxon>Paramarasmius</taxon>
    </lineage>
</organism>
<evidence type="ECO:0000256" key="10">
    <source>
        <dbReference type="RuleBase" id="RU000461"/>
    </source>
</evidence>
<dbReference type="InterPro" id="IPR001128">
    <property type="entry name" value="Cyt_P450"/>
</dbReference>
<sequence length="385" mass="43524">MNTGAVKLFRPQQIKATNLLLSQILKTPESYLELLQCHSTRTIMSIAYGVEVKLHNDPWVSIVEDAAKSVKDAFVPGAFLVDFFPILKFVPWWFPGAGFKRKARKWKELAHKSLHLPHEAAQKIIESGEYSPSFVSESLQALSDVDSPTERRKKEQLIRETAGVMYIVGVESTTVAIAAFMFAMLVSPEAQRRAQEEVDRVAPGRLPTFEDEQFMPYVTAVVWESLRLKNVGPIGVPHYSDAEDVYNGYRIPKGSIVISNIWAILHDENLYPEPFEFKLERYFKPGKDYEFDETVRPPTFAAFGFGRRICPGRHMAYASLWIAVASILKTFDIVKAVDEQGIEIEPVYKLQSTFVGMPFPFECVIKPRSDEAKSLILAANGELEV</sequence>
<reference evidence="12 13" key="1">
    <citation type="submission" date="2024-01" db="EMBL/GenBank/DDBJ databases">
        <title>A draft genome for a cacao thread blight-causing isolate of Paramarasmius palmivorus.</title>
        <authorList>
            <person name="Baruah I.K."/>
            <person name="Bukari Y."/>
            <person name="Amoako-Attah I."/>
            <person name="Meinhardt L.W."/>
            <person name="Bailey B.A."/>
            <person name="Cohen S.P."/>
        </authorList>
    </citation>
    <scope>NUCLEOTIDE SEQUENCE [LARGE SCALE GENOMIC DNA]</scope>
    <source>
        <strain evidence="12 13">GH-12</strain>
    </source>
</reference>
<evidence type="ECO:0000313" key="12">
    <source>
        <dbReference type="EMBL" id="KAK7052980.1"/>
    </source>
</evidence>
<evidence type="ECO:0000256" key="3">
    <source>
        <dbReference type="ARBA" id="ARBA00010617"/>
    </source>
</evidence>
<dbReference type="CDD" id="cd11065">
    <property type="entry name" value="CYP64-like"/>
    <property type="match status" value="1"/>
</dbReference>
<gene>
    <name evidence="12" type="ORF">VNI00_004301</name>
</gene>
<dbReference type="GO" id="GO:0004497">
    <property type="term" value="F:monooxygenase activity"/>
    <property type="evidence" value="ECO:0007669"/>
    <property type="project" value="UniProtKB-KW"/>
</dbReference>
<evidence type="ECO:0008006" key="14">
    <source>
        <dbReference type="Google" id="ProtNLM"/>
    </source>
</evidence>
<evidence type="ECO:0000256" key="8">
    <source>
        <dbReference type="ARBA" id="ARBA00023033"/>
    </source>
</evidence>
<dbReference type="InterPro" id="IPR017972">
    <property type="entry name" value="Cyt_P450_CS"/>
</dbReference>
<evidence type="ECO:0000256" key="11">
    <source>
        <dbReference type="SAM" id="Phobius"/>
    </source>
</evidence>
<keyword evidence="5 9" id="KW-0479">Metal-binding</keyword>
<keyword evidence="7 9" id="KW-0408">Iron</keyword>
<dbReference type="GO" id="GO:0005506">
    <property type="term" value="F:iron ion binding"/>
    <property type="evidence" value="ECO:0007669"/>
    <property type="project" value="InterPro"/>
</dbReference>
<protein>
    <recommendedName>
        <fullName evidence="14">Cytochrome P450</fullName>
    </recommendedName>
</protein>
<evidence type="ECO:0000256" key="1">
    <source>
        <dbReference type="ARBA" id="ARBA00001971"/>
    </source>
</evidence>
<dbReference type="PANTHER" id="PTHR46300:SF7">
    <property type="entry name" value="P450, PUTATIVE (EUROFUNG)-RELATED"/>
    <property type="match status" value="1"/>
</dbReference>
<keyword evidence="6 10" id="KW-0560">Oxidoreductase</keyword>
<dbReference type="InterPro" id="IPR036396">
    <property type="entry name" value="Cyt_P450_sf"/>
</dbReference>
<dbReference type="GO" id="GO:0016705">
    <property type="term" value="F:oxidoreductase activity, acting on paired donors, with incorporation or reduction of molecular oxygen"/>
    <property type="evidence" value="ECO:0007669"/>
    <property type="project" value="InterPro"/>
</dbReference>
<comment type="cofactor">
    <cofactor evidence="1 9">
        <name>heme</name>
        <dbReference type="ChEBI" id="CHEBI:30413"/>
    </cofactor>
</comment>
<dbReference type="AlphaFoldDB" id="A0AAW0DME9"/>